<dbReference type="InterPro" id="IPR035932">
    <property type="entry name" value="HflD-like_sf"/>
</dbReference>
<dbReference type="AlphaFoldDB" id="A0A0C1MRE0"/>
<dbReference type="Pfam" id="PF04356">
    <property type="entry name" value="DUF489"/>
    <property type="match status" value="1"/>
</dbReference>
<dbReference type="RefSeq" id="WP_039608991.1">
    <property type="nucleotide sequence ID" value="NZ_JWIC01000005.1"/>
</dbReference>
<dbReference type="InterPro" id="IPR007451">
    <property type="entry name" value="HflD"/>
</dbReference>
<dbReference type="EMBL" id="JWIC01000005">
    <property type="protein sequence ID" value="KID57218.1"/>
    <property type="molecule type" value="Genomic_DNA"/>
</dbReference>
<dbReference type="PANTHER" id="PTHR38100">
    <property type="entry name" value="HIGH FREQUENCY LYSOGENIZATION PROTEIN HFLD"/>
    <property type="match status" value="1"/>
</dbReference>
<dbReference type="NCBIfam" id="NF001248">
    <property type="entry name" value="PRK00218.1-4"/>
    <property type="match status" value="1"/>
</dbReference>
<dbReference type="Proteomes" id="UP000031327">
    <property type="component" value="Unassembled WGS sequence"/>
</dbReference>
<keyword evidence="3 4" id="KW-0472">Membrane</keyword>
<keyword evidence="2 4" id="KW-0963">Cytoplasm</keyword>
<comment type="similarity">
    <text evidence="4">Belongs to the HflD family.</text>
</comment>
<dbReference type="SUPFAM" id="SSF101322">
    <property type="entry name" value="YcfC-like"/>
    <property type="match status" value="1"/>
</dbReference>
<name>A0A0C1MRE0_9GAMM</name>
<dbReference type="GO" id="GO:0005886">
    <property type="term" value="C:plasma membrane"/>
    <property type="evidence" value="ECO:0007669"/>
    <property type="project" value="UniProtKB-SubCell"/>
</dbReference>
<sequence length="200" mass="22501">MQSKAVIPLAAICQIAKLVQKCARYGTFNENEVHTFLQSILNTAPQNPEDVYDDHFALKGGYQSLVAQLSSDGEKDVEIVKYVGSLLQLERALSSNDAVFSELAKRIEQVERQTLHFNVYDEQVLGALADIYTQVISPAGPKIQVFGKPDLLQQTHVQHKIRALLLAGIRSAVLWRQLGGKRRHFFFSKKKIIHTAQQFI</sequence>
<evidence type="ECO:0000256" key="3">
    <source>
        <dbReference type="ARBA" id="ARBA00023136"/>
    </source>
</evidence>
<evidence type="ECO:0000256" key="2">
    <source>
        <dbReference type="ARBA" id="ARBA00022490"/>
    </source>
</evidence>
<evidence type="ECO:0000313" key="6">
    <source>
        <dbReference type="Proteomes" id="UP000031327"/>
    </source>
</evidence>
<dbReference type="NCBIfam" id="NF001246">
    <property type="entry name" value="PRK00218.1-2"/>
    <property type="match status" value="1"/>
</dbReference>
<dbReference type="HAMAP" id="MF_00695">
    <property type="entry name" value="HflD_protein"/>
    <property type="match status" value="1"/>
</dbReference>
<dbReference type="PANTHER" id="PTHR38100:SF1">
    <property type="entry name" value="HIGH FREQUENCY LYSOGENIZATION PROTEIN HFLD"/>
    <property type="match status" value="1"/>
</dbReference>
<dbReference type="GO" id="GO:0005737">
    <property type="term" value="C:cytoplasm"/>
    <property type="evidence" value="ECO:0007669"/>
    <property type="project" value="UniProtKB-SubCell"/>
</dbReference>
<comment type="caution">
    <text evidence="5">The sequence shown here is derived from an EMBL/GenBank/DDBJ whole genome shotgun (WGS) entry which is preliminary data.</text>
</comment>
<organism evidence="5 6">
    <name type="scientific">Pseudoalteromonas luteoviolacea</name>
    <dbReference type="NCBI Taxonomy" id="43657"/>
    <lineage>
        <taxon>Bacteria</taxon>
        <taxon>Pseudomonadati</taxon>
        <taxon>Pseudomonadota</taxon>
        <taxon>Gammaproteobacteria</taxon>
        <taxon>Alteromonadales</taxon>
        <taxon>Pseudoalteromonadaceae</taxon>
        <taxon>Pseudoalteromonas</taxon>
    </lineage>
</organism>
<protein>
    <recommendedName>
        <fullName evidence="4">High frequency lysogenization protein HflD homolog</fullName>
    </recommendedName>
</protein>
<keyword evidence="1 4" id="KW-1003">Cell membrane</keyword>
<dbReference type="OrthoDB" id="9788031at2"/>
<evidence type="ECO:0000313" key="5">
    <source>
        <dbReference type="EMBL" id="KID57218.1"/>
    </source>
</evidence>
<comment type="subcellular location">
    <subcellularLocation>
        <location evidence="4">Cytoplasm</location>
    </subcellularLocation>
    <subcellularLocation>
        <location evidence="4">Cell membrane</location>
        <topology evidence="4">Peripheral membrane protein</topology>
        <orientation evidence="4">Cytoplasmic side</orientation>
    </subcellularLocation>
</comment>
<dbReference type="Gene3D" id="1.10.3890.10">
    <property type="entry name" value="HflD-like"/>
    <property type="match status" value="1"/>
</dbReference>
<reference evidence="5 6" key="1">
    <citation type="submission" date="2014-12" db="EMBL/GenBank/DDBJ databases">
        <title>Draft Genome Sequence of Pseudoalteromonas luteoviolacea HI1.</title>
        <authorList>
            <person name="Asahina A.Y."/>
            <person name="Hadfield M.G."/>
        </authorList>
    </citation>
    <scope>NUCLEOTIDE SEQUENCE [LARGE SCALE GENOMIC DNA]</scope>
    <source>
        <strain evidence="5 6">HI1</strain>
    </source>
</reference>
<gene>
    <name evidence="4" type="primary">hflD</name>
    <name evidence="5" type="ORF">JF50_08265</name>
</gene>
<evidence type="ECO:0000256" key="4">
    <source>
        <dbReference type="HAMAP-Rule" id="MF_00695"/>
    </source>
</evidence>
<proteinExistence type="inferred from homology"/>
<accession>A0A0C1MRE0</accession>
<evidence type="ECO:0000256" key="1">
    <source>
        <dbReference type="ARBA" id="ARBA00022475"/>
    </source>
</evidence>